<dbReference type="Gene3D" id="3.30.40.10">
    <property type="entry name" value="Zinc/RING finger domain, C3HC4 (zinc finger)"/>
    <property type="match status" value="1"/>
</dbReference>
<dbReference type="SUPFAM" id="SSF49599">
    <property type="entry name" value="TRAF domain-like"/>
    <property type="match status" value="3"/>
</dbReference>
<dbReference type="Gene3D" id="2.60.210.10">
    <property type="entry name" value="Apoptosis, Tumor Necrosis Factor Receptor Associated Protein 2, Chain A"/>
    <property type="match status" value="2"/>
</dbReference>
<dbReference type="PANTHER" id="PTHR10131:SF138">
    <property type="entry name" value="RE66324P"/>
    <property type="match status" value="1"/>
</dbReference>
<dbReference type="STRING" id="151549.A0A4C1VXC4"/>
<dbReference type="Pfam" id="PF21355">
    <property type="entry name" value="TRAF-mep_MATH"/>
    <property type="match status" value="1"/>
</dbReference>
<feature type="coiled-coil region" evidence="1">
    <location>
        <begin position="264"/>
        <end position="294"/>
    </location>
</feature>
<evidence type="ECO:0000313" key="5">
    <source>
        <dbReference type="Proteomes" id="UP000299102"/>
    </source>
</evidence>
<dbReference type="InterPro" id="IPR049342">
    <property type="entry name" value="TRAF1-6_MATH_dom"/>
</dbReference>
<feature type="compositionally biased region" description="Pro residues" evidence="2">
    <location>
        <begin position="85"/>
        <end position="98"/>
    </location>
</feature>
<protein>
    <submittedName>
        <fullName evidence="4">TNF receptor-associated factor 5</fullName>
    </submittedName>
</protein>
<feature type="region of interest" description="Disordered" evidence="2">
    <location>
        <begin position="68"/>
        <end position="103"/>
    </location>
</feature>
<dbReference type="Proteomes" id="UP000299102">
    <property type="component" value="Unassembled WGS sequence"/>
</dbReference>
<feature type="domain" description="TRAF1-6 MATH" evidence="3">
    <location>
        <begin position="483"/>
        <end position="602"/>
    </location>
</feature>
<evidence type="ECO:0000313" key="4">
    <source>
        <dbReference type="EMBL" id="GBP42584.1"/>
    </source>
</evidence>
<evidence type="ECO:0000259" key="3">
    <source>
        <dbReference type="Pfam" id="PF21355"/>
    </source>
</evidence>
<dbReference type="PANTHER" id="PTHR10131">
    <property type="entry name" value="TNF RECEPTOR ASSOCIATED FACTOR"/>
    <property type="match status" value="1"/>
</dbReference>
<evidence type="ECO:0000256" key="1">
    <source>
        <dbReference type="SAM" id="Coils"/>
    </source>
</evidence>
<sequence length="608" mass="68408">MSGEKGARASVNGDASNACYFCNEQFELGQLQIHLKQCGSILEQCPLRCGAWIQRRHRDTHVRECPRVRRRGDLGEGLQGTHAPAPDPASPPPPPVPPAHTWTPNAVPINDCVSYLEKEVAAIRLSMSEDTHQKSTRVGEMDVFRNRLSLVDERLEHVVESLNELRAAVDEQARRASDYAAQLKRDTDSVQLALQELQGQQMSTALRLETTVNALASERSERELLETALEHQDSRLRTVDKLASVVEYVRAAVEEERAKSAHSRAVLEAEVDEARRSSRQLAQLAALRQDLQAQAIAEQPALDRLAVVEVSSATVRAEVADMGARVEALARDLRALSKSYLKLRTELVDFQSKVSFDGAELGGDNGERDYTRTTHPPEVLRCIYVCYVDIPTGHLIWRIDNFAARMKEARENDVVLSSPIFRTSKYGYTLKLTKQFTCRLCAAAVSLLLGRIGRWSGREIACPALSLARSAQAERDNESYFFAELHLNGIGKWRGRHLTCTVRLLGGRYDALLHWPCDLSVNIILKDQPGDRNQAMDIIKNLQLRRKSSSKRHDYDSGDTSETTRSNEALDKTIIQLKRQYIFIPHTSLDKFEYVKNDVIFLEFIVNQ</sequence>
<comment type="caution">
    <text evidence="4">The sequence shown here is derived from an EMBL/GenBank/DDBJ whole genome shotgun (WGS) entry which is preliminary data.</text>
</comment>
<dbReference type="EMBL" id="BGZK01000421">
    <property type="protein sequence ID" value="GBP42584.1"/>
    <property type="molecule type" value="Genomic_DNA"/>
</dbReference>
<reference evidence="4 5" key="1">
    <citation type="journal article" date="2019" name="Commun. Biol.">
        <title>The bagworm genome reveals a unique fibroin gene that provides high tensile strength.</title>
        <authorList>
            <person name="Kono N."/>
            <person name="Nakamura H."/>
            <person name="Ohtoshi R."/>
            <person name="Tomita M."/>
            <person name="Numata K."/>
            <person name="Arakawa K."/>
        </authorList>
    </citation>
    <scope>NUCLEOTIDE SEQUENCE [LARGE SCALE GENOMIC DNA]</scope>
</reference>
<organism evidence="4 5">
    <name type="scientific">Eumeta variegata</name>
    <name type="common">Bagworm moth</name>
    <name type="synonym">Eumeta japonica</name>
    <dbReference type="NCBI Taxonomy" id="151549"/>
    <lineage>
        <taxon>Eukaryota</taxon>
        <taxon>Metazoa</taxon>
        <taxon>Ecdysozoa</taxon>
        <taxon>Arthropoda</taxon>
        <taxon>Hexapoda</taxon>
        <taxon>Insecta</taxon>
        <taxon>Pterygota</taxon>
        <taxon>Neoptera</taxon>
        <taxon>Endopterygota</taxon>
        <taxon>Lepidoptera</taxon>
        <taxon>Glossata</taxon>
        <taxon>Ditrysia</taxon>
        <taxon>Tineoidea</taxon>
        <taxon>Psychidae</taxon>
        <taxon>Oiketicinae</taxon>
        <taxon>Eumeta</taxon>
    </lineage>
</organism>
<dbReference type="OrthoDB" id="1737200at2759"/>
<dbReference type="InterPro" id="IPR008974">
    <property type="entry name" value="TRAF-like"/>
</dbReference>
<keyword evidence="4" id="KW-0675">Receptor</keyword>
<gene>
    <name evidence="4" type="primary">Traf5</name>
    <name evidence="4" type="ORF">EVAR_87135_1</name>
</gene>
<evidence type="ECO:0000256" key="2">
    <source>
        <dbReference type="SAM" id="MobiDB-lite"/>
    </source>
</evidence>
<keyword evidence="5" id="KW-1185">Reference proteome</keyword>
<dbReference type="InterPro" id="IPR013083">
    <property type="entry name" value="Znf_RING/FYVE/PHD"/>
</dbReference>
<dbReference type="AlphaFoldDB" id="A0A4C1VXC4"/>
<keyword evidence="1" id="KW-0175">Coiled coil</keyword>
<accession>A0A4C1VXC4</accession>
<proteinExistence type="predicted"/>
<name>A0A4C1VXC4_EUMVA</name>
<feature type="coiled-coil region" evidence="1">
    <location>
        <begin position="155"/>
        <end position="200"/>
    </location>
</feature>